<evidence type="ECO:0000256" key="5">
    <source>
        <dbReference type="ARBA" id="ARBA00022692"/>
    </source>
</evidence>
<dbReference type="Proteomes" id="UP001069090">
    <property type="component" value="Unassembled WGS sequence"/>
</dbReference>
<feature type="domain" description="TonB-dependent receptor plug" evidence="13">
    <location>
        <begin position="31"/>
        <end position="121"/>
    </location>
</feature>
<dbReference type="SUPFAM" id="SSF56935">
    <property type="entry name" value="Porins"/>
    <property type="match status" value="1"/>
</dbReference>
<feature type="domain" description="TonB-dependent receptor-like beta-barrel" evidence="12">
    <location>
        <begin position="257"/>
        <end position="653"/>
    </location>
</feature>
<keyword evidence="5" id="KW-0812">Transmembrane</keyword>
<dbReference type="GO" id="GO:0044718">
    <property type="term" value="P:siderophore transmembrane transport"/>
    <property type="evidence" value="ECO:0007669"/>
    <property type="project" value="TreeGrafter"/>
</dbReference>
<keyword evidence="9 14" id="KW-0675">Receptor</keyword>
<dbReference type="PANTHER" id="PTHR30069">
    <property type="entry name" value="TONB-DEPENDENT OUTER MEMBRANE RECEPTOR"/>
    <property type="match status" value="1"/>
</dbReference>
<evidence type="ECO:0000256" key="6">
    <source>
        <dbReference type="ARBA" id="ARBA00022729"/>
    </source>
</evidence>
<dbReference type="GO" id="GO:0015344">
    <property type="term" value="F:siderophore uptake transmembrane transporter activity"/>
    <property type="evidence" value="ECO:0007669"/>
    <property type="project" value="TreeGrafter"/>
</dbReference>
<keyword evidence="10" id="KW-0998">Cell outer membrane</keyword>
<evidence type="ECO:0000256" key="10">
    <source>
        <dbReference type="ARBA" id="ARBA00023237"/>
    </source>
</evidence>
<organism evidence="14 15">
    <name type="scientific">Dasania phycosphaerae</name>
    <dbReference type="NCBI Taxonomy" id="2950436"/>
    <lineage>
        <taxon>Bacteria</taxon>
        <taxon>Pseudomonadati</taxon>
        <taxon>Pseudomonadota</taxon>
        <taxon>Gammaproteobacteria</taxon>
        <taxon>Cellvibrionales</taxon>
        <taxon>Spongiibacteraceae</taxon>
        <taxon>Dasania</taxon>
    </lineage>
</organism>
<keyword evidence="4" id="KW-1134">Transmembrane beta strand</keyword>
<evidence type="ECO:0000256" key="2">
    <source>
        <dbReference type="ARBA" id="ARBA00008143"/>
    </source>
</evidence>
<sequence length="696" mass="78391">MPLRLPAVRFFLPVVLSLIAYGLVGHVWAAESNGDVVVYEQAFFSKYNAVNAEDVLRRIPGVEKLLDAEQEEKRGIGSGGDQILINGKRIAGKANELSAALNRIPVERLSRVELIRSTDASLGVRSDGLLVNVITSETVAEGVGSWRLANYFYDDGHSNPAAELSYSNELGGMQYFIGAELESVYSADYIDENFFHSQSELNEQRRNKSAFDMEKYQLSANVIYGFDGGDELRVNALLASQKDYLRELSRRKVVNALGDQVEAYSELLESPDSSDQWELGLDYSHALSKQLSLKNIAIYSYLHEQTQQQQYRLDNSGKVINSSDSADVIDTEAIIRSSLLWQAYRLHSIELGVELAENILDTDFDLLLANNAGQLTPVDVGNAQSLVTEFRQEFFITHFWSPSSVWSIESGFNYERSRIEQEAGSYENRRDFNYVKPRFDVRYSLSSAEQLRLQLERSVSQLEFSDFVPSYDTELDRLDFGNPELQPEIAWELDLSYEYQLPNDNGTVEAKVFYNDIDEHISTVAVREGRSAVGNIGEAKLYGAKLSGSVRLAWLGLPEAIVSAEYTAKHSETTDPFSGQQRAINEKPDYDWRVGFRHDMISTALSYGAELIGTGPVELQDIDVLQRQSSLLNMNAFVEYQLAKGLVLRLEGNGLLENQSSRQRQRGLVAEQLITRTERADLYSTREWQLSLTGRF</sequence>
<dbReference type="GO" id="GO:0009279">
    <property type="term" value="C:cell outer membrane"/>
    <property type="evidence" value="ECO:0007669"/>
    <property type="project" value="UniProtKB-SubCell"/>
</dbReference>
<comment type="subcellular location">
    <subcellularLocation>
        <location evidence="1">Cell outer membrane</location>
        <topology evidence="1">Multi-pass membrane protein</topology>
    </subcellularLocation>
</comment>
<dbReference type="InterPro" id="IPR000531">
    <property type="entry name" value="Beta-barrel_TonB"/>
</dbReference>
<evidence type="ECO:0000313" key="14">
    <source>
        <dbReference type="EMBL" id="MCZ0865254.1"/>
    </source>
</evidence>
<dbReference type="PANTHER" id="PTHR30069:SF29">
    <property type="entry name" value="HEMOGLOBIN AND HEMOGLOBIN-HAPTOGLOBIN-BINDING PROTEIN 1-RELATED"/>
    <property type="match status" value="1"/>
</dbReference>
<evidence type="ECO:0000313" key="15">
    <source>
        <dbReference type="Proteomes" id="UP001069090"/>
    </source>
</evidence>
<dbReference type="Gene3D" id="2.40.170.20">
    <property type="entry name" value="TonB-dependent receptor, beta-barrel domain"/>
    <property type="match status" value="1"/>
</dbReference>
<comment type="caution">
    <text evidence="14">The sequence shown here is derived from an EMBL/GenBank/DDBJ whole genome shotgun (WGS) entry which is preliminary data.</text>
</comment>
<dbReference type="EMBL" id="JAPTGG010000006">
    <property type="protein sequence ID" value="MCZ0865254.1"/>
    <property type="molecule type" value="Genomic_DNA"/>
</dbReference>
<keyword evidence="15" id="KW-1185">Reference proteome</keyword>
<dbReference type="InterPro" id="IPR037066">
    <property type="entry name" value="Plug_dom_sf"/>
</dbReference>
<keyword evidence="8 11" id="KW-0472">Membrane</keyword>
<comment type="similarity">
    <text evidence="2">Belongs to the TonB-dependent receptor family. Hemoglobin/haptoglobin binding protein subfamily.</text>
</comment>
<keyword evidence="6" id="KW-0732">Signal</keyword>
<dbReference type="InterPro" id="IPR036942">
    <property type="entry name" value="Beta-barrel_TonB_sf"/>
</dbReference>
<dbReference type="InterPro" id="IPR039426">
    <property type="entry name" value="TonB-dep_rcpt-like"/>
</dbReference>
<proteinExistence type="inferred from homology"/>
<evidence type="ECO:0000256" key="7">
    <source>
        <dbReference type="ARBA" id="ARBA00023077"/>
    </source>
</evidence>
<dbReference type="Gene3D" id="2.170.130.10">
    <property type="entry name" value="TonB-dependent receptor, plug domain"/>
    <property type="match status" value="1"/>
</dbReference>
<evidence type="ECO:0000259" key="13">
    <source>
        <dbReference type="Pfam" id="PF07715"/>
    </source>
</evidence>
<dbReference type="Pfam" id="PF07715">
    <property type="entry name" value="Plug"/>
    <property type="match status" value="1"/>
</dbReference>
<keyword evidence="3" id="KW-0813">Transport</keyword>
<evidence type="ECO:0000256" key="4">
    <source>
        <dbReference type="ARBA" id="ARBA00022452"/>
    </source>
</evidence>
<protein>
    <submittedName>
        <fullName evidence="14">TonB-dependent receptor</fullName>
    </submittedName>
</protein>
<name>A0A9J6RKM8_9GAMM</name>
<evidence type="ECO:0000256" key="3">
    <source>
        <dbReference type="ARBA" id="ARBA00022448"/>
    </source>
</evidence>
<evidence type="ECO:0000256" key="11">
    <source>
        <dbReference type="RuleBase" id="RU003357"/>
    </source>
</evidence>
<dbReference type="InterPro" id="IPR012910">
    <property type="entry name" value="Plug_dom"/>
</dbReference>
<dbReference type="AlphaFoldDB" id="A0A9J6RKM8"/>
<gene>
    <name evidence="14" type="ORF">O0V09_08590</name>
</gene>
<evidence type="ECO:0000256" key="8">
    <source>
        <dbReference type="ARBA" id="ARBA00023136"/>
    </source>
</evidence>
<evidence type="ECO:0000256" key="9">
    <source>
        <dbReference type="ARBA" id="ARBA00023170"/>
    </source>
</evidence>
<reference evidence="14 15" key="1">
    <citation type="submission" date="2022-12" db="EMBL/GenBank/DDBJ databases">
        <title>Dasania phycosphaerae sp. nov., isolated from particulate material of the south coast of Korea.</title>
        <authorList>
            <person name="Jiang Y."/>
        </authorList>
    </citation>
    <scope>NUCLEOTIDE SEQUENCE [LARGE SCALE GENOMIC DNA]</scope>
    <source>
        <strain evidence="14 15">GY-19</strain>
    </source>
</reference>
<accession>A0A9J6RKM8</accession>
<evidence type="ECO:0000256" key="1">
    <source>
        <dbReference type="ARBA" id="ARBA00004571"/>
    </source>
</evidence>
<dbReference type="Pfam" id="PF00593">
    <property type="entry name" value="TonB_dep_Rec_b-barrel"/>
    <property type="match status" value="1"/>
</dbReference>
<evidence type="ECO:0000259" key="12">
    <source>
        <dbReference type="Pfam" id="PF00593"/>
    </source>
</evidence>
<keyword evidence="7 11" id="KW-0798">TonB box</keyword>